<comment type="caution">
    <text evidence="7">The sequence shown here is derived from an EMBL/GenBank/DDBJ whole genome shotgun (WGS) entry which is preliminary data.</text>
</comment>
<protein>
    <submittedName>
        <fullName evidence="7">DUF3596 domain-containing protein</fullName>
    </submittedName>
</protein>
<dbReference type="PANTHER" id="PTHR30349:SF36">
    <property type="entry name" value="PROPHAGE INTEGRASE INTR-RELATED"/>
    <property type="match status" value="1"/>
</dbReference>
<gene>
    <name evidence="7" type="ORF">Q2T77_06385</name>
</gene>
<evidence type="ECO:0000313" key="8">
    <source>
        <dbReference type="Proteomes" id="UP001169027"/>
    </source>
</evidence>
<dbReference type="PROSITE" id="PS51898">
    <property type="entry name" value="TYR_RECOMBINASE"/>
    <property type="match status" value="1"/>
</dbReference>
<dbReference type="SUPFAM" id="SSF56349">
    <property type="entry name" value="DNA breaking-rejoining enzymes"/>
    <property type="match status" value="1"/>
</dbReference>
<organism evidence="7 8">
    <name type="scientific">Variovorax ginsengisoli</name>
    <dbReference type="NCBI Taxonomy" id="363844"/>
    <lineage>
        <taxon>Bacteria</taxon>
        <taxon>Pseudomonadati</taxon>
        <taxon>Pseudomonadota</taxon>
        <taxon>Betaproteobacteria</taxon>
        <taxon>Burkholderiales</taxon>
        <taxon>Comamonadaceae</taxon>
        <taxon>Variovorax</taxon>
    </lineage>
</organism>
<dbReference type="PANTHER" id="PTHR30349">
    <property type="entry name" value="PHAGE INTEGRASE-RELATED"/>
    <property type="match status" value="1"/>
</dbReference>
<keyword evidence="1" id="KW-0229">DNA integration</keyword>
<evidence type="ECO:0000313" key="7">
    <source>
        <dbReference type="EMBL" id="MDO1531908.1"/>
    </source>
</evidence>
<evidence type="ECO:0000256" key="1">
    <source>
        <dbReference type="ARBA" id="ARBA00022908"/>
    </source>
</evidence>
<dbReference type="InterPro" id="IPR011010">
    <property type="entry name" value="DNA_brk_join_enz"/>
</dbReference>
<keyword evidence="8" id="KW-1185">Reference proteome</keyword>
<dbReference type="RefSeq" id="WP_301805554.1">
    <property type="nucleotide sequence ID" value="NZ_JAUJZH010000003.1"/>
</dbReference>
<dbReference type="InterPro" id="IPR010998">
    <property type="entry name" value="Integrase_recombinase_N"/>
</dbReference>
<dbReference type="InterPro" id="IPR044068">
    <property type="entry name" value="CB"/>
</dbReference>
<dbReference type="Gene3D" id="1.10.443.10">
    <property type="entry name" value="Intergrase catalytic core"/>
    <property type="match status" value="1"/>
</dbReference>
<reference evidence="7" key="1">
    <citation type="submission" date="2023-06" db="EMBL/GenBank/DDBJ databases">
        <authorList>
            <person name="Jiang Y."/>
            <person name="Liu Q."/>
        </authorList>
    </citation>
    <scope>NUCLEOTIDE SEQUENCE</scope>
    <source>
        <strain evidence="7">CGMCC 1.12090</strain>
    </source>
</reference>
<dbReference type="Pfam" id="PF00589">
    <property type="entry name" value="Phage_integrase"/>
    <property type="match status" value="1"/>
</dbReference>
<accession>A0ABT8RZD6</accession>
<feature type="domain" description="Core-binding (CB)" evidence="6">
    <location>
        <begin position="95"/>
        <end position="175"/>
    </location>
</feature>
<feature type="domain" description="Tyr recombinase" evidence="5">
    <location>
        <begin position="203"/>
        <end position="388"/>
    </location>
</feature>
<evidence type="ECO:0000256" key="3">
    <source>
        <dbReference type="ARBA" id="ARBA00023172"/>
    </source>
</evidence>
<name>A0ABT8RZD6_9BURK</name>
<dbReference type="Pfam" id="PF12167">
    <property type="entry name" value="Arm-DNA-bind_2"/>
    <property type="match status" value="1"/>
</dbReference>
<dbReference type="InterPro" id="IPR050090">
    <property type="entry name" value="Tyrosine_recombinase_XerCD"/>
</dbReference>
<dbReference type="CDD" id="cd01189">
    <property type="entry name" value="INT_ICEBs1_C_like"/>
    <property type="match status" value="1"/>
</dbReference>
<evidence type="ECO:0000259" key="6">
    <source>
        <dbReference type="PROSITE" id="PS51900"/>
    </source>
</evidence>
<evidence type="ECO:0000256" key="2">
    <source>
        <dbReference type="ARBA" id="ARBA00023125"/>
    </source>
</evidence>
<keyword evidence="2 4" id="KW-0238">DNA-binding</keyword>
<sequence length="394" mass="43997">MGGKPGAIECPRGVSIREFKHEQRIQIAFSYRGTECRELLPPQKITKSALTYAHGVRVEIQRKIKDGEFVYAEYFPGSAKAKQFGSASRHVLIGKLLQDQLETYERQVESKSLSPSTLDGYRKAINSDRMQFWAEKTLAEATPSALRSWIGEMKVTAKFARNLLTPLRSVFEDALNDDLIAFDPFERIALTKLLKQTATASEYEVDPFTAEERALIIAAARADEWPMVQFWFNAGPRPGELIAMKWPKVNLKAGTVRIDLNQVAGVEKGPKTAAGIRDVDLTPEAIAALRAQEPMSRAKGEHVWLNPASGQPWTTDAQIRKTLWVPLLARSGVRYRNPYQARHTYASAALTAGANPWYLAQQLGHEDATMVFTVYGKFIADDYKKPKATLKAVG</sequence>
<evidence type="ECO:0000256" key="4">
    <source>
        <dbReference type="PROSITE-ProRule" id="PRU01248"/>
    </source>
</evidence>
<dbReference type="InterPro" id="IPR013762">
    <property type="entry name" value="Integrase-like_cat_sf"/>
</dbReference>
<evidence type="ECO:0000259" key="5">
    <source>
        <dbReference type="PROSITE" id="PS51898"/>
    </source>
</evidence>
<dbReference type="Gene3D" id="1.10.150.130">
    <property type="match status" value="1"/>
</dbReference>
<dbReference type="InterPro" id="IPR022000">
    <property type="entry name" value="Min27-like_integrase_DNA_bind"/>
</dbReference>
<proteinExistence type="predicted"/>
<dbReference type="InterPro" id="IPR002104">
    <property type="entry name" value="Integrase_catalytic"/>
</dbReference>
<dbReference type="PROSITE" id="PS51900">
    <property type="entry name" value="CB"/>
    <property type="match status" value="1"/>
</dbReference>
<dbReference type="EMBL" id="JAUKVY010000003">
    <property type="protein sequence ID" value="MDO1531908.1"/>
    <property type="molecule type" value="Genomic_DNA"/>
</dbReference>
<dbReference type="Proteomes" id="UP001169027">
    <property type="component" value="Unassembled WGS sequence"/>
</dbReference>
<keyword evidence="3" id="KW-0233">DNA recombination</keyword>